<feature type="region of interest" description="Disordered" evidence="1">
    <location>
        <begin position="45"/>
        <end position="105"/>
    </location>
</feature>
<reference evidence="2 3" key="1">
    <citation type="journal article" date="2015" name="Proc. Natl. Acad. Sci. U.S.A.">
        <title>The resurrection genome of Boea hygrometrica: A blueprint for survival of dehydration.</title>
        <authorList>
            <person name="Xiao L."/>
            <person name="Yang G."/>
            <person name="Zhang L."/>
            <person name="Yang X."/>
            <person name="Zhao S."/>
            <person name="Ji Z."/>
            <person name="Zhou Q."/>
            <person name="Hu M."/>
            <person name="Wang Y."/>
            <person name="Chen M."/>
            <person name="Xu Y."/>
            <person name="Jin H."/>
            <person name="Xiao X."/>
            <person name="Hu G."/>
            <person name="Bao F."/>
            <person name="Hu Y."/>
            <person name="Wan P."/>
            <person name="Li L."/>
            <person name="Deng X."/>
            <person name="Kuang T."/>
            <person name="Xiang C."/>
            <person name="Zhu J.K."/>
            <person name="Oliver M.J."/>
            <person name="He Y."/>
        </authorList>
    </citation>
    <scope>NUCLEOTIDE SEQUENCE [LARGE SCALE GENOMIC DNA]</scope>
    <source>
        <strain evidence="3">cv. XS01</strain>
    </source>
</reference>
<sequence>MAPSAPRTRAAAALRMKQIALDNQIRTIRRLRVQLVGIRIAPPGEAAEEQKNRFTTGDDIPSSACNRRTDEICTDGFSSSNWPKRISGEEGGDGGDVGRRPAEAI</sequence>
<evidence type="ECO:0000313" key="2">
    <source>
        <dbReference type="EMBL" id="KZV44591.1"/>
    </source>
</evidence>
<feature type="compositionally biased region" description="Basic and acidic residues" evidence="1">
    <location>
        <begin position="96"/>
        <end position="105"/>
    </location>
</feature>
<evidence type="ECO:0000313" key="3">
    <source>
        <dbReference type="Proteomes" id="UP000250235"/>
    </source>
</evidence>
<gene>
    <name evidence="2" type="ORF">F511_43064</name>
</gene>
<keyword evidence="3" id="KW-1185">Reference proteome</keyword>
<dbReference type="Proteomes" id="UP000250235">
    <property type="component" value="Unassembled WGS sequence"/>
</dbReference>
<organism evidence="2 3">
    <name type="scientific">Dorcoceras hygrometricum</name>
    <dbReference type="NCBI Taxonomy" id="472368"/>
    <lineage>
        <taxon>Eukaryota</taxon>
        <taxon>Viridiplantae</taxon>
        <taxon>Streptophyta</taxon>
        <taxon>Embryophyta</taxon>
        <taxon>Tracheophyta</taxon>
        <taxon>Spermatophyta</taxon>
        <taxon>Magnoliopsida</taxon>
        <taxon>eudicotyledons</taxon>
        <taxon>Gunneridae</taxon>
        <taxon>Pentapetalae</taxon>
        <taxon>asterids</taxon>
        <taxon>lamiids</taxon>
        <taxon>Lamiales</taxon>
        <taxon>Gesneriaceae</taxon>
        <taxon>Didymocarpoideae</taxon>
        <taxon>Trichosporeae</taxon>
        <taxon>Loxocarpinae</taxon>
        <taxon>Dorcoceras</taxon>
    </lineage>
</organism>
<dbReference type="AlphaFoldDB" id="A0A2Z7CC00"/>
<accession>A0A2Z7CC00</accession>
<name>A0A2Z7CC00_9LAMI</name>
<protein>
    <submittedName>
        <fullName evidence="2">Uncharacterized protein</fullName>
    </submittedName>
</protein>
<dbReference type="EMBL" id="KQ996692">
    <property type="protein sequence ID" value="KZV44591.1"/>
    <property type="molecule type" value="Genomic_DNA"/>
</dbReference>
<proteinExistence type="predicted"/>
<evidence type="ECO:0000256" key="1">
    <source>
        <dbReference type="SAM" id="MobiDB-lite"/>
    </source>
</evidence>